<evidence type="ECO:0000313" key="3">
    <source>
        <dbReference type="EMBL" id="MFC5142436.1"/>
    </source>
</evidence>
<dbReference type="Pfam" id="PF00795">
    <property type="entry name" value="CN_hydrolase"/>
    <property type="match status" value="1"/>
</dbReference>
<gene>
    <name evidence="3" type="ORF">ACFPK1_29715</name>
</gene>
<dbReference type="GO" id="GO:0016787">
    <property type="term" value="F:hydrolase activity"/>
    <property type="evidence" value="ECO:0007669"/>
    <property type="project" value="UniProtKB-KW"/>
</dbReference>
<accession>A0ABV9ZM12</accession>
<evidence type="ECO:0000313" key="4">
    <source>
        <dbReference type="Proteomes" id="UP001596175"/>
    </source>
</evidence>
<dbReference type="RefSeq" id="WP_378024555.1">
    <property type="nucleotide sequence ID" value="NZ_JBHSKG010000024.1"/>
</dbReference>
<organism evidence="3 4">
    <name type="scientific">Actinomycetospora rhizophila</name>
    <dbReference type="NCBI Taxonomy" id="1416876"/>
    <lineage>
        <taxon>Bacteria</taxon>
        <taxon>Bacillati</taxon>
        <taxon>Actinomycetota</taxon>
        <taxon>Actinomycetes</taxon>
        <taxon>Pseudonocardiales</taxon>
        <taxon>Pseudonocardiaceae</taxon>
        <taxon>Actinomycetospora</taxon>
    </lineage>
</organism>
<comment type="similarity">
    <text evidence="1">Belongs to the carbon-nitrogen hydrolase superfamily. Nitrilase family.</text>
</comment>
<dbReference type="PANTHER" id="PTHR46044:SF1">
    <property type="entry name" value="CN HYDROLASE DOMAIN-CONTAINING PROTEIN"/>
    <property type="match status" value="1"/>
</dbReference>
<protein>
    <submittedName>
        <fullName evidence="3">Carbon-nitrogen hydrolase family protein</fullName>
    </submittedName>
</protein>
<dbReference type="Proteomes" id="UP001596175">
    <property type="component" value="Unassembled WGS sequence"/>
</dbReference>
<keyword evidence="4" id="KW-1185">Reference proteome</keyword>
<dbReference type="InterPro" id="IPR044149">
    <property type="entry name" value="Nitrilases_CHs"/>
</dbReference>
<feature type="domain" description="CN hydrolase" evidence="2">
    <location>
        <begin position="4"/>
        <end position="270"/>
    </location>
</feature>
<evidence type="ECO:0000256" key="1">
    <source>
        <dbReference type="ARBA" id="ARBA00008129"/>
    </source>
</evidence>
<dbReference type="InterPro" id="IPR036526">
    <property type="entry name" value="C-N_Hydrolase_sf"/>
</dbReference>
<evidence type="ECO:0000259" key="2">
    <source>
        <dbReference type="PROSITE" id="PS50263"/>
    </source>
</evidence>
<dbReference type="InterPro" id="IPR000132">
    <property type="entry name" value="Nitrilase/CN_hydratase_CS"/>
</dbReference>
<dbReference type="Gene3D" id="3.60.110.10">
    <property type="entry name" value="Carbon-nitrogen hydrolase"/>
    <property type="match status" value="1"/>
</dbReference>
<name>A0ABV9ZM12_9PSEU</name>
<dbReference type="InterPro" id="IPR003010">
    <property type="entry name" value="C-N_Hydrolase"/>
</dbReference>
<dbReference type="CDD" id="cd07564">
    <property type="entry name" value="nitrilases_CHs"/>
    <property type="match status" value="1"/>
</dbReference>
<dbReference type="PROSITE" id="PS00921">
    <property type="entry name" value="NITRIL_CHT_2"/>
    <property type="match status" value="1"/>
</dbReference>
<dbReference type="PROSITE" id="PS50263">
    <property type="entry name" value="CN_HYDROLASE"/>
    <property type="match status" value="1"/>
</dbReference>
<sequence length="325" mass="34785">MRPVVAAAVQATPVFLDRDATVEKVADLTATAAAEGAGLIVFPEAFVPTYPDWVWRVPAWSDAGYYRELADQAVEVPSAATRRMGEAARSARAWLAVGVNERDPSGGTLYNTLLYFAPDGSLAGRHRKLMPTGGERTVWGQGDGSSLTVLDTPFGRLGGLICWENYMPLARAALYARGMDIHLAPTWDTSDCWPATLRHIAREGRTFVVGTNSYLRGCDVPSTLPERDASYGGEEDTMSRGGAAIVGPDGTVLAGPLFHAEGILYAEIDAAVARLARREFDPAGHYARPDVFGLTVDTTARTSARFVTDAREPARGGEPGPASRS</sequence>
<proteinExistence type="inferred from homology"/>
<dbReference type="PANTHER" id="PTHR46044">
    <property type="entry name" value="NITRILASE"/>
    <property type="match status" value="1"/>
</dbReference>
<dbReference type="EMBL" id="JBHSKG010000024">
    <property type="protein sequence ID" value="MFC5142436.1"/>
    <property type="molecule type" value="Genomic_DNA"/>
</dbReference>
<dbReference type="SUPFAM" id="SSF56317">
    <property type="entry name" value="Carbon-nitrogen hydrolase"/>
    <property type="match status" value="1"/>
</dbReference>
<keyword evidence="3" id="KW-0378">Hydrolase</keyword>
<comment type="caution">
    <text evidence="3">The sequence shown here is derived from an EMBL/GenBank/DDBJ whole genome shotgun (WGS) entry which is preliminary data.</text>
</comment>
<reference evidence="4" key="1">
    <citation type="journal article" date="2019" name="Int. J. Syst. Evol. Microbiol.">
        <title>The Global Catalogue of Microorganisms (GCM) 10K type strain sequencing project: providing services to taxonomists for standard genome sequencing and annotation.</title>
        <authorList>
            <consortium name="The Broad Institute Genomics Platform"/>
            <consortium name="The Broad Institute Genome Sequencing Center for Infectious Disease"/>
            <person name="Wu L."/>
            <person name="Ma J."/>
        </authorList>
    </citation>
    <scope>NUCLEOTIDE SEQUENCE [LARGE SCALE GENOMIC DNA]</scope>
    <source>
        <strain evidence="4">XZYJ18</strain>
    </source>
</reference>